<evidence type="ECO:0000256" key="1">
    <source>
        <dbReference type="ARBA" id="ARBA00005246"/>
    </source>
</evidence>
<sequence length="506" mass="56809">MSNDTQRADQIAHRLYSKLAIVVNHARATIEPPPTAKVDKWVRNLPLLPSATSPQCALFLQFNLETPDPEIFKEHTRIYRSISSASTVPLFQLQVLLCVPELASNQVLVYSAPDSSRVCIDPTPRYIVLESWSIEFTPNHAGSQGSDDRVDVAPSTIYKHGIPLFRTIFTLLHVLPAWKLARRLRGRGGGGVGRRNGNFSIQLRVDSVDGSIRPEDILSFDNTPASLRSVLQHESHVLPPITHPMGELQVSATYLTHPTFQLDTRESLLSSRFLSEGPDFTPTLVKNHERCRSLEDRIPLPTRLIDCSDPLCPRIIETKDLNTCDPYIALSYVWGEAQPHRTTTDNLPSYMKSLDIALLPQTVRDAIRITHTLGVQYLWIDSLCIIQDSREDKHRELTKMRDVYLHAWLTIDAGNANRVSQGFLHDGQPLSESGIPLLCPPRADGGSPQVGSFYILRHGPEHYDPDPDICPHQDEHRLSDYGHTGKRACIRKTSPGEFALMCIIEQ</sequence>
<protein>
    <recommendedName>
        <fullName evidence="2">Autophagy-related protein 13</fullName>
    </recommendedName>
</protein>
<organism evidence="5 6">
    <name type="scientific">Trametes cubensis</name>
    <dbReference type="NCBI Taxonomy" id="1111947"/>
    <lineage>
        <taxon>Eukaryota</taxon>
        <taxon>Fungi</taxon>
        <taxon>Dikarya</taxon>
        <taxon>Basidiomycota</taxon>
        <taxon>Agaricomycotina</taxon>
        <taxon>Agaricomycetes</taxon>
        <taxon>Polyporales</taxon>
        <taxon>Polyporaceae</taxon>
        <taxon>Trametes</taxon>
    </lineage>
</organism>
<keyword evidence="6" id="KW-1185">Reference proteome</keyword>
<evidence type="ECO:0000313" key="5">
    <source>
        <dbReference type="EMBL" id="KAJ8456691.1"/>
    </source>
</evidence>
<dbReference type="Proteomes" id="UP001215151">
    <property type="component" value="Unassembled WGS sequence"/>
</dbReference>
<evidence type="ECO:0000313" key="6">
    <source>
        <dbReference type="Proteomes" id="UP001215151"/>
    </source>
</evidence>
<dbReference type="EMBL" id="JAPEVG010000645">
    <property type="protein sequence ID" value="KAJ8456691.1"/>
    <property type="molecule type" value="Genomic_DNA"/>
</dbReference>
<reference evidence="5" key="1">
    <citation type="submission" date="2022-11" db="EMBL/GenBank/DDBJ databases">
        <title>Genome Sequence of Cubamyces cubensis.</title>
        <authorList>
            <person name="Buettner E."/>
        </authorList>
    </citation>
    <scope>NUCLEOTIDE SEQUENCE</scope>
    <source>
        <strain evidence="5">MPL-01</strain>
    </source>
</reference>
<comment type="caution">
    <text evidence="5">The sequence shown here is derived from an EMBL/GenBank/DDBJ whole genome shotgun (WGS) entry which is preliminary data.</text>
</comment>
<dbReference type="Pfam" id="PF06985">
    <property type="entry name" value="HET"/>
    <property type="match status" value="1"/>
</dbReference>
<dbReference type="InterPro" id="IPR036570">
    <property type="entry name" value="HORMA_dom_sf"/>
</dbReference>
<feature type="domain" description="Heterokaryon incompatibility" evidence="3">
    <location>
        <begin position="327"/>
        <end position="425"/>
    </location>
</feature>
<accession>A0AAD7TGL9</accession>
<evidence type="ECO:0000259" key="4">
    <source>
        <dbReference type="Pfam" id="PF10033"/>
    </source>
</evidence>
<dbReference type="GO" id="GO:1990316">
    <property type="term" value="C:Atg1/ULK1 kinase complex"/>
    <property type="evidence" value="ECO:0007669"/>
    <property type="project" value="InterPro"/>
</dbReference>
<comment type="similarity">
    <text evidence="1 2">Belongs to the ATG13 family. Fungi subfamily.</text>
</comment>
<dbReference type="AlphaFoldDB" id="A0AAD7TGL9"/>
<dbReference type="PANTHER" id="PTHR33112:SF16">
    <property type="entry name" value="HETEROKARYON INCOMPATIBILITY DOMAIN-CONTAINING PROTEIN"/>
    <property type="match status" value="1"/>
</dbReference>
<dbReference type="GO" id="GO:0006914">
    <property type="term" value="P:autophagy"/>
    <property type="evidence" value="ECO:0007669"/>
    <property type="project" value="UniProtKB-KW"/>
</dbReference>
<name>A0AAD7TGL9_9APHY</name>
<dbReference type="Gene3D" id="3.30.900.10">
    <property type="entry name" value="HORMA domain"/>
    <property type="match status" value="1"/>
</dbReference>
<evidence type="ECO:0000259" key="3">
    <source>
        <dbReference type="Pfam" id="PF06985"/>
    </source>
</evidence>
<feature type="domain" description="Autophagy-related protein 13 N-terminal" evidence="4">
    <location>
        <begin position="13"/>
        <end position="260"/>
    </location>
</feature>
<gene>
    <name evidence="5" type="ORF">ONZ51_g11976</name>
</gene>
<keyword evidence="2" id="KW-0072">Autophagy</keyword>
<dbReference type="InterPro" id="IPR018731">
    <property type="entry name" value="Atg13_N"/>
</dbReference>
<dbReference type="PANTHER" id="PTHR33112">
    <property type="entry name" value="DOMAIN PROTEIN, PUTATIVE-RELATED"/>
    <property type="match status" value="1"/>
</dbReference>
<evidence type="ECO:0000256" key="2">
    <source>
        <dbReference type="RuleBase" id="RU361214"/>
    </source>
</evidence>
<dbReference type="Pfam" id="PF10033">
    <property type="entry name" value="ATG13"/>
    <property type="match status" value="1"/>
</dbReference>
<dbReference type="InterPro" id="IPR010730">
    <property type="entry name" value="HET"/>
</dbReference>
<proteinExistence type="inferred from homology"/>